<evidence type="ECO:0000256" key="2">
    <source>
        <dbReference type="ARBA" id="ARBA00007092"/>
    </source>
</evidence>
<feature type="domain" description="Endonuclease/exonuclease/phosphatase" evidence="6">
    <location>
        <begin position="7"/>
        <end position="248"/>
    </location>
</feature>
<evidence type="ECO:0000313" key="7">
    <source>
        <dbReference type="EMBL" id="WMW64797.1"/>
    </source>
</evidence>
<organism evidence="7 8">
    <name type="scientific">Nitratidesulfovibrio liaohensis</name>
    <dbReference type="NCBI Taxonomy" id="2604158"/>
    <lineage>
        <taxon>Bacteria</taxon>
        <taxon>Pseudomonadati</taxon>
        <taxon>Thermodesulfobacteriota</taxon>
        <taxon>Desulfovibrionia</taxon>
        <taxon>Desulfovibrionales</taxon>
        <taxon>Desulfovibrionaceae</taxon>
        <taxon>Nitratidesulfovibrio</taxon>
    </lineage>
</organism>
<evidence type="ECO:0000259" key="6">
    <source>
        <dbReference type="Pfam" id="PF03372"/>
    </source>
</evidence>
<keyword evidence="4 7" id="KW-0378">Hydrolase</keyword>
<dbReference type="Gene3D" id="3.60.10.10">
    <property type="entry name" value="Endonuclease/exonuclease/phosphatase"/>
    <property type="match status" value="1"/>
</dbReference>
<dbReference type="EC" id="3.1.11.2" evidence="7"/>
<keyword evidence="3" id="KW-0479">Metal-binding</keyword>
<evidence type="ECO:0000256" key="1">
    <source>
        <dbReference type="ARBA" id="ARBA00001946"/>
    </source>
</evidence>
<gene>
    <name evidence="7" type="primary">xth</name>
    <name evidence="7" type="ORF">KPS_002860</name>
</gene>
<evidence type="ECO:0000256" key="4">
    <source>
        <dbReference type="ARBA" id="ARBA00022801"/>
    </source>
</evidence>
<dbReference type="Pfam" id="PF03372">
    <property type="entry name" value="Exo_endo_phos"/>
    <property type="match status" value="1"/>
</dbReference>
<evidence type="ECO:0000256" key="5">
    <source>
        <dbReference type="ARBA" id="ARBA00022842"/>
    </source>
</evidence>
<accession>A0ABY9R0X6</accession>
<comment type="similarity">
    <text evidence="2">Belongs to the DNA repair enzymes AP/ExoA family.</text>
</comment>
<dbReference type="InterPro" id="IPR036691">
    <property type="entry name" value="Endo/exonu/phosph_ase_sf"/>
</dbReference>
<dbReference type="InterPro" id="IPR005135">
    <property type="entry name" value="Endo/exonuclease/phosphatase"/>
</dbReference>
<dbReference type="GO" id="GO:0008311">
    <property type="term" value="F:double-stranded DNA 3'-5' DNA exonuclease activity"/>
    <property type="evidence" value="ECO:0007669"/>
    <property type="project" value="UniProtKB-EC"/>
</dbReference>
<dbReference type="EMBL" id="CP133659">
    <property type="protein sequence ID" value="WMW64797.1"/>
    <property type="molecule type" value="Genomic_DNA"/>
</dbReference>
<comment type="cofactor">
    <cofactor evidence="1">
        <name>Mg(2+)</name>
        <dbReference type="ChEBI" id="CHEBI:18420"/>
    </cofactor>
</comment>
<name>A0ABY9R0X6_9BACT</name>
<dbReference type="PANTHER" id="PTHR22748:SF6">
    <property type="entry name" value="DNA-(APURINIC OR APYRIMIDINIC SITE) ENDONUCLEASE"/>
    <property type="match status" value="1"/>
</dbReference>
<proteinExistence type="inferred from homology"/>
<dbReference type="NCBIfam" id="TIGR00195">
    <property type="entry name" value="exoDNase_III"/>
    <property type="match status" value="1"/>
</dbReference>
<evidence type="ECO:0000256" key="3">
    <source>
        <dbReference type="ARBA" id="ARBA00022723"/>
    </source>
</evidence>
<dbReference type="Proteomes" id="UP001180616">
    <property type="component" value="Chromosome"/>
</dbReference>
<reference evidence="7" key="1">
    <citation type="submission" date="2023-09" db="EMBL/GenBank/DDBJ databases">
        <authorList>
            <consortium name="CW5 consortium"/>
            <person name="Lu C.-W."/>
        </authorList>
    </citation>
    <scope>NUCLEOTIDE SEQUENCE</scope>
    <source>
        <strain evidence="7">KPS</strain>
    </source>
</reference>
<dbReference type="PROSITE" id="PS51435">
    <property type="entry name" value="AP_NUCLEASE_F1_4"/>
    <property type="match status" value="1"/>
</dbReference>
<dbReference type="PANTHER" id="PTHR22748">
    <property type="entry name" value="AP ENDONUCLEASE"/>
    <property type="match status" value="1"/>
</dbReference>
<keyword evidence="8" id="KW-1185">Reference proteome</keyword>
<sequence>MLLKLYSWNVNGIRALSGKPEWSWFAGCDGHIVGLQETKAEPEQVPAAHRDPEGWKAWWLASRVKKGYSGVAVFSRVEPLAVHLDMPDPAWQGEGRCIHMEFPAFHYFNIYFPNGGQGEERLKYKLGFYDAFLHHAEDLRRHKPIVVCGDFNTAHRPIDLARPKDNEGISGFLPIERAWMDRFTAAGYVDTFRLVQGDTPHAYSWWSYKTRARERNVGWRIDYFFVSEELRGAVRDAWIDMHVMGSDHCPVGLALDVDM</sequence>
<dbReference type="NCBIfam" id="TIGR00633">
    <property type="entry name" value="xth"/>
    <property type="match status" value="1"/>
</dbReference>
<dbReference type="InterPro" id="IPR004808">
    <property type="entry name" value="AP_endonuc_1"/>
</dbReference>
<dbReference type="SUPFAM" id="SSF56219">
    <property type="entry name" value="DNase I-like"/>
    <property type="match status" value="1"/>
</dbReference>
<evidence type="ECO:0000313" key="8">
    <source>
        <dbReference type="Proteomes" id="UP001180616"/>
    </source>
</evidence>
<protein>
    <submittedName>
        <fullName evidence="7">Exodeoxyribonuclease III</fullName>
        <ecNumber evidence="7">3.1.11.2</ecNumber>
    </submittedName>
</protein>
<keyword evidence="5" id="KW-0460">Magnesium</keyword>
<dbReference type="RefSeq" id="WP_309540864.1">
    <property type="nucleotide sequence ID" value="NZ_CP133659.1"/>
</dbReference>